<dbReference type="GO" id="GO:0044718">
    <property type="term" value="P:siderophore transmembrane transport"/>
    <property type="evidence" value="ECO:0007669"/>
    <property type="project" value="TreeGrafter"/>
</dbReference>
<evidence type="ECO:0000256" key="7">
    <source>
        <dbReference type="ARBA" id="ARBA00023136"/>
    </source>
</evidence>
<dbReference type="Pfam" id="PF00593">
    <property type="entry name" value="TonB_dep_Rec_b-barrel"/>
    <property type="match status" value="1"/>
</dbReference>
<dbReference type="RefSeq" id="WP_317080953.1">
    <property type="nucleotide sequence ID" value="NZ_CP136594.1"/>
</dbReference>
<evidence type="ECO:0000256" key="9">
    <source>
        <dbReference type="ARBA" id="ARBA00023237"/>
    </source>
</evidence>
<feature type="signal peptide" evidence="13">
    <location>
        <begin position="1"/>
        <end position="27"/>
    </location>
</feature>
<dbReference type="AlphaFoldDB" id="A0AA97F7H6"/>
<keyword evidence="5 13" id="KW-0732">Signal</keyword>
<evidence type="ECO:0000256" key="2">
    <source>
        <dbReference type="ARBA" id="ARBA00022448"/>
    </source>
</evidence>
<evidence type="ECO:0000256" key="5">
    <source>
        <dbReference type="ARBA" id="ARBA00022729"/>
    </source>
</evidence>
<dbReference type="EMBL" id="CP136594">
    <property type="protein sequence ID" value="WOE74693.1"/>
    <property type="molecule type" value="Genomic_DNA"/>
</dbReference>
<evidence type="ECO:0000259" key="14">
    <source>
        <dbReference type="Pfam" id="PF00593"/>
    </source>
</evidence>
<dbReference type="SUPFAM" id="SSF56935">
    <property type="entry name" value="Porins"/>
    <property type="match status" value="1"/>
</dbReference>
<feature type="domain" description="TonB-dependent receptor plug" evidence="15">
    <location>
        <begin position="54"/>
        <end position="160"/>
    </location>
</feature>
<dbReference type="InterPro" id="IPR012910">
    <property type="entry name" value="Plug_dom"/>
</dbReference>
<feature type="chain" id="PRO_5041669723" evidence="13">
    <location>
        <begin position="28"/>
        <end position="704"/>
    </location>
</feature>
<evidence type="ECO:0000256" key="1">
    <source>
        <dbReference type="ARBA" id="ARBA00004571"/>
    </source>
</evidence>
<dbReference type="InterPro" id="IPR010917">
    <property type="entry name" value="TonB_rcpt_CS"/>
</dbReference>
<dbReference type="CDD" id="cd01347">
    <property type="entry name" value="ligand_gated_channel"/>
    <property type="match status" value="1"/>
</dbReference>
<evidence type="ECO:0000256" key="10">
    <source>
        <dbReference type="PROSITE-ProRule" id="PRU01360"/>
    </source>
</evidence>
<feature type="domain" description="TonB-dependent receptor-like beta-barrel" evidence="14">
    <location>
        <begin position="288"/>
        <end position="677"/>
    </location>
</feature>
<dbReference type="PROSITE" id="PS01156">
    <property type="entry name" value="TONB_DEPENDENT_REC_2"/>
    <property type="match status" value="1"/>
</dbReference>
<feature type="short sequence motif" description="TonB C-terminal box" evidence="11">
    <location>
        <begin position="687"/>
        <end position="704"/>
    </location>
</feature>
<dbReference type="InterPro" id="IPR037066">
    <property type="entry name" value="Plug_dom_sf"/>
</dbReference>
<dbReference type="PROSITE" id="PS52016">
    <property type="entry name" value="TONB_DEPENDENT_REC_3"/>
    <property type="match status" value="1"/>
</dbReference>
<dbReference type="Pfam" id="PF07715">
    <property type="entry name" value="Plug"/>
    <property type="match status" value="1"/>
</dbReference>
<dbReference type="GO" id="GO:0009279">
    <property type="term" value="C:cell outer membrane"/>
    <property type="evidence" value="ECO:0007669"/>
    <property type="project" value="UniProtKB-SubCell"/>
</dbReference>
<name>A0AA97F7H6_9SPHN</name>
<evidence type="ECO:0000256" key="11">
    <source>
        <dbReference type="PROSITE-ProRule" id="PRU10144"/>
    </source>
</evidence>
<organism evidence="16 17">
    <name type="scientific">Alterisphingorhabdus coralli</name>
    <dbReference type="NCBI Taxonomy" id="3071408"/>
    <lineage>
        <taxon>Bacteria</taxon>
        <taxon>Pseudomonadati</taxon>
        <taxon>Pseudomonadota</taxon>
        <taxon>Alphaproteobacteria</taxon>
        <taxon>Sphingomonadales</taxon>
        <taxon>Sphingomonadaceae</taxon>
        <taxon>Alterisphingorhabdus (ex Yan et al. 2024)</taxon>
    </lineage>
</organism>
<evidence type="ECO:0000259" key="15">
    <source>
        <dbReference type="Pfam" id="PF07715"/>
    </source>
</evidence>
<evidence type="ECO:0000313" key="16">
    <source>
        <dbReference type="EMBL" id="WOE74693.1"/>
    </source>
</evidence>
<evidence type="ECO:0000313" key="17">
    <source>
        <dbReference type="Proteomes" id="UP001302429"/>
    </source>
</evidence>
<comment type="subcellular location">
    <subcellularLocation>
        <location evidence="1 10">Cell outer membrane</location>
        <topology evidence="1 10">Multi-pass membrane protein</topology>
    </subcellularLocation>
</comment>
<dbReference type="InterPro" id="IPR039426">
    <property type="entry name" value="TonB-dep_rcpt-like"/>
</dbReference>
<protein>
    <submittedName>
        <fullName evidence="16">TonB-dependent receptor</fullName>
    </submittedName>
</protein>
<dbReference type="Gene3D" id="2.170.130.10">
    <property type="entry name" value="TonB-dependent receptor, plug domain"/>
    <property type="match status" value="1"/>
</dbReference>
<keyword evidence="2 10" id="KW-0813">Transport</keyword>
<keyword evidence="7 10" id="KW-0472">Membrane</keyword>
<evidence type="ECO:0000256" key="6">
    <source>
        <dbReference type="ARBA" id="ARBA00023077"/>
    </source>
</evidence>
<evidence type="ECO:0000256" key="4">
    <source>
        <dbReference type="ARBA" id="ARBA00022692"/>
    </source>
</evidence>
<keyword evidence="9 10" id="KW-0998">Cell outer membrane</keyword>
<dbReference type="PANTHER" id="PTHR30069">
    <property type="entry name" value="TONB-DEPENDENT OUTER MEMBRANE RECEPTOR"/>
    <property type="match status" value="1"/>
</dbReference>
<reference evidence="16 17" key="1">
    <citation type="submission" date="2023-10" db="EMBL/GenBank/DDBJ databases">
        <title>Complete genome sequence of a Sphingomonadaceae bacterium.</title>
        <authorList>
            <person name="Yan C."/>
        </authorList>
    </citation>
    <scope>NUCLEOTIDE SEQUENCE [LARGE SCALE GENOMIC DNA]</scope>
    <source>
        <strain evidence="16 17">SCSIO 66989</strain>
    </source>
</reference>
<accession>A0AA97F7H6</accession>
<evidence type="ECO:0000256" key="13">
    <source>
        <dbReference type="SAM" id="SignalP"/>
    </source>
</evidence>
<keyword evidence="8 16" id="KW-0675">Receptor</keyword>
<dbReference type="Gene3D" id="2.40.170.20">
    <property type="entry name" value="TonB-dependent receptor, beta-barrel domain"/>
    <property type="match status" value="1"/>
</dbReference>
<dbReference type="InterPro" id="IPR000531">
    <property type="entry name" value="Beta-barrel_TonB"/>
</dbReference>
<keyword evidence="3 10" id="KW-1134">Transmembrane beta strand</keyword>
<sequence>MSSHQRSHLLSLAVAAAHIFWVAPAYAISDAEDVTADDADEIVVMGTRSERELDSEPYSIEVISRQQLERELPRTVPEALDTLPGVLVQKTASGHGSPYIRGFTGNRTLMVIDGIRYNNATYRDGANEYFAQIDNFTLSQIELIAGPSSALYGSEAVGGTISLATQSSGIFDHNDRFIDGQQILRVSTGDGSFVSRSALNVGKGGSWGLRGGVTVRDYGNVRAAGFGELLNTGYTERAFDARLDVALSPRWTATLAHQSLWQNDVPRTHSTIFSVPFAGTEVGTDLRRDKDHQRGLTYLKINGDTDLDWMRSLDVTFSYQSRTEEEDRIRGDELRIDESFTSDLFALNAVASAEFGSVELTYGFDLSHELIDSARTDTASDGTVTVRLQGPVGTDARYDQAGLFLRSITNVADGLTVEAGLRASFVDTSIGQFADPVTGGARSFSDNWSDLSGSVRALYRDQGHSLWAGYSRSFRAPNIADISRFGRSRSSEIEVASLDLTPERFDTFELAYSYDNEQVAFGLTAYTTELHDYIATVPTGNIREGLIEVAKRNAASGRISGVEAFFRADLGSGFAFNSNATWLRGRLTTPTVDGPLREPISRIQPITGNFTLTWERDDHWALAELTLTDRADELSSGDLLDVERIPPGGTPGYALLNIRGGTEIADGVALTLALNNVFDEAYRAHGSGNNEPGRHLIAGMNVQF</sequence>
<keyword evidence="4 10" id="KW-0812">Transmembrane</keyword>
<evidence type="ECO:0000256" key="3">
    <source>
        <dbReference type="ARBA" id="ARBA00022452"/>
    </source>
</evidence>
<gene>
    <name evidence="16" type="ORF">RB602_12680</name>
</gene>
<dbReference type="PANTHER" id="PTHR30069:SF29">
    <property type="entry name" value="HEMOGLOBIN AND HEMOGLOBIN-HAPTOGLOBIN-BINDING PROTEIN 1-RELATED"/>
    <property type="match status" value="1"/>
</dbReference>
<evidence type="ECO:0000256" key="8">
    <source>
        <dbReference type="ARBA" id="ARBA00023170"/>
    </source>
</evidence>
<dbReference type="GO" id="GO:0015344">
    <property type="term" value="F:siderophore uptake transmembrane transporter activity"/>
    <property type="evidence" value="ECO:0007669"/>
    <property type="project" value="TreeGrafter"/>
</dbReference>
<keyword evidence="6 12" id="KW-0798">TonB box</keyword>
<keyword evidence="17" id="KW-1185">Reference proteome</keyword>
<evidence type="ECO:0000256" key="12">
    <source>
        <dbReference type="RuleBase" id="RU003357"/>
    </source>
</evidence>
<proteinExistence type="inferred from homology"/>
<dbReference type="KEGG" id="acoa:RB602_12680"/>
<dbReference type="InterPro" id="IPR036942">
    <property type="entry name" value="Beta-barrel_TonB_sf"/>
</dbReference>
<dbReference type="Proteomes" id="UP001302429">
    <property type="component" value="Chromosome"/>
</dbReference>
<comment type="similarity">
    <text evidence="10 12">Belongs to the TonB-dependent receptor family.</text>
</comment>